<keyword evidence="10 13" id="KW-0408">Iron</keyword>
<evidence type="ECO:0000256" key="1">
    <source>
        <dbReference type="ARBA" id="ARBA00001971"/>
    </source>
</evidence>
<gene>
    <name evidence="16" type="ORF">BBRV_LOCUS14326</name>
</gene>
<organism evidence="16">
    <name type="scientific">Bracon brevicornis</name>
    <dbReference type="NCBI Taxonomy" id="1563983"/>
    <lineage>
        <taxon>Eukaryota</taxon>
        <taxon>Metazoa</taxon>
        <taxon>Ecdysozoa</taxon>
        <taxon>Arthropoda</taxon>
        <taxon>Hexapoda</taxon>
        <taxon>Insecta</taxon>
        <taxon>Pterygota</taxon>
        <taxon>Neoptera</taxon>
        <taxon>Endopterygota</taxon>
        <taxon>Hymenoptera</taxon>
        <taxon>Apocrita</taxon>
        <taxon>Ichneumonoidea</taxon>
        <taxon>Braconidae</taxon>
        <taxon>Braconinae</taxon>
        <taxon>Bracon</taxon>
    </lineage>
</organism>
<reference evidence="16" key="1">
    <citation type="submission" date="2020-07" db="EMBL/GenBank/DDBJ databases">
        <authorList>
            <person name="Ferguson B K."/>
        </authorList>
    </citation>
    <scope>NUCLEOTIDE SEQUENCE</scope>
    <source>
        <strain evidence="16">L06</strain>
    </source>
</reference>
<evidence type="ECO:0000256" key="14">
    <source>
        <dbReference type="RuleBase" id="RU000461"/>
    </source>
</evidence>
<dbReference type="InterPro" id="IPR002401">
    <property type="entry name" value="Cyt_P450_E_grp-I"/>
</dbReference>
<dbReference type="Gene3D" id="1.10.630.10">
    <property type="entry name" value="Cytochrome P450"/>
    <property type="match status" value="1"/>
</dbReference>
<keyword evidence="15" id="KW-1133">Transmembrane helix</keyword>
<evidence type="ECO:0000256" key="7">
    <source>
        <dbReference type="ARBA" id="ARBA00022824"/>
    </source>
</evidence>
<keyword evidence="6 13" id="KW-0479">Metal-binding</keyword>
<dbReference type="AlphaFoldDB" id="A0A6V7I4F0"/>
<evidence type="ECO:0008006" key="17">
    <source>
        <dbReference type="Google" id="ProtNLM"/>
    </source>
</evidence>
<comment type="subcellular location">
    <subcellularLocation>
        <location evidence="3">Endoplasmic reticulum membrane</location>
        <topology evidence="3">Peripheral membrane protein</topology>
    </subcellularLocation>
    <subcellularLocation>
        <location evidence="2">Microsome membrane</location>
        <topology evidence="2">Peripheral membrane protein</topology>
    </subcellularLocation>
</comment>
<evidence type="ECO:0000256" key="11">
    <source>
        <dbReference type="ARBA" id="ARBA00023033"/>
    </source>
</evidence>
<evidence type="ECO:0000256" key="2">
    <source>
        <dbReference type="ARBA" id="ARBA00004174"/>
    </source>
</evidence>
<proteinExistence type="inferred from homology"/>
<dbReference type="InterPro" id="IPR001128">
    <property type="entry name" value="Cyt_P450"/>
</dbReference>
<accession>A0A6V7I4F0</accession>
<evidence type="ECO:0000256" key="15">
    <source>
        <dbReference type="SAM" id="Phobius"/>
    </source>
</evidence>
<dbReference type="CDD" id="cd11056">
    <property type="entry name" value="CYP6-like"/>
    <property type="match status" value="1"/>
</dbReference>
<dbReference type="GO" id="GO:0004497">
    <property type="term" value="F:monooxygenase activity"/>
    <property type="evidence" value="ECO:0007669"/>
    <property type="project" value="UniProtKB-KW"/>
</dbReference>
<evidence type="ECO:0000256" key="5">
    <source>
        <dbReference type="ARBA" id="ARBA00022617"/>
    </source>
</evidence>
<dbReference type="FunFam" id="1.10.630.10:FF:000182">
    <property type="entry name" value="Cytochrome P450 3A4"/>
    <property type="match status" value="1"/>
</dbReference>
<evidence type="ECO:0000256" key="10">
    <source>
        <dbReference type="ARBA" id="ARBA00023004"/>
    </source>
</evidence>
<dbReference type="InterPro" id="IPR036396">
    <property type="entry name" value="Cyt_P450_sf"/>
</dbReference>
<comment type="cofactor">
    <cofactor evidence="1 13">
        <name>heme</name>
        <dbReference type="ChEBI" id="CHEBI:30413"/>
    </cofactor>
</comment>
<evidence type="ECO:0000256" key="3">
    <source>
        <dbReference type="ARBA" id="ARBA00004406"/>
    </source>
</evidence>
<keyword evidence="7" id="KW-0256">Endoplasmic reticulum</keyword>
<dbReference type="GO" id="GO:0005789">
    <property type="term" value="C:endoplasmic reticulum membrane"/>
    <property type="evidence" value="ECO:0007669"/>
    <property type="project" value="UniProtKB-SubCell"/>
</dbReference>
<evidence type="ECO:0000256" key="9">
    <source>
        <dbReference type="ARBA" id="ARBA00023002"/>
    </source>
</evidence>
<keyword evidence="15" id="KW-0812">Transmembrane</keyword>
<evidence type="ECO:0000256" key="12">
    <source>
        <dbReference type="ARBA" id="ARBA00023136"/>
    </source>
</evidence>
<dbReference type="SUPFAM" id="SSF48264">
    <property type="entry name" value="Cytochrome P450"/>
    <property type="match status" value="1"/>
</dbReference>
<evidence type="ECO:0000256" key="4">
    <source>
        <dbReference type="ARBA" id="ARBA00010617"/>
    </source>
</evidence>
<dbReference type="EMBL" id="CADCXW020000002">
    <property type="protein sequence ID" value="CAD1534068.1"/>
    <property type="molecule type" value="Genomic_DNA"/>
</dbReference>
<dbReference type="PANTHER" id="PTHR24292:SF104">
    <property type="entry name" value="CYTOCHROME P450 308A1-RELATED"/>
    <property type="match status" value="1"/>
</dbReference>
<feature type="binding site" description="axial binding residue" evidence="13">
    <location>
        <position position="476"/>
    </location>
    <ligand>
        <name>heme</name>
        <dbReference type="ChEBI" id="CHEBI:30413"/>
    </ligand>
    <ligandPart>
        <name>Fe</name>
        <dbReference type="ChEBI" id="CHEBI:18248"/>
    </ligandPart>
</feature>
<dbReference type="PANTHER" id="PTHR24292">
    <property type="entry name" value="CYTOCHROME P450"/>
    <property type="match status" value="1"/>
</dbReference>
<dbReference type="GO" id="GO:0016705">
    <property type="term" value="F:oxidoreductase activity, acting on paired donors, with incorporation or reduction of molecular oxygen"/>
    <property type="evidence" value="ECO:0007669"/>
    <property type="project" value="InterPro"/>
</dbReference>
<evidence type="ECO:0000256" key="6">
    <source>
        <dbReference type="ARBA" id="ARBA00022723"/>
    </source>
</evidence>
<evidence type="ECO:0000313" key="16">
    <source>
        <dbReference type="EMBL" id="CAD1534068.1"/>
    </source>
</evidence>
<keyword evidence="9 14" id="KW-0560">Oxidoreductase</keyword>
<dbReference type="InterPro" id="IPR017972">
    <property type="entry name" value="Cyt_P450_CS"/>
</dbReference>
<keyword evidence="12 15" id="KW-0472">Membrane</keyword>
<sequence>MTAMIVKHIKISSAVGLVNSQSARERQRTNMCSFTFYIVTVVTLLLFALYKYLSRNNGYWSARGIPEPKSAMFLFGHAWDLFFVKKNMGTITADYYRQNKNASMFGLYMGPTPVLIVKHPDLVKFVLHSGFSYFAQNFQLNKKTDPLLYYDPFFQADQMWKDSRGIFVSAFSAKKLKDRVSAIKDTCDQMLDYLKKTTGNGPYELEGKDFFSNYTGGVAARAILGIDAHTFDGQVDRYSLRNMMDTILVPQSDKGFKHNLIFMFPFLAKIISIAFVPMWINRAYAKIVDELRALREKEATPRNDVLQHISEYLKEKGMDKDELAAHSFSFFIEQYETSSLTMSFIMYFTAKYPEVQEKMRAEVDEIMRKYGTTSSYEAINDMTYIEQVALECLRLYTPVGRLTRFCTKEVTLEGPDGLRCTLKPGDEVGIPVNDIHLDPEHWKSPEEFNPDRFSKENQKARNKYVYLAFGEGPRLCPGARMGLMQVKAGVAAILNNYSIELSEKMKEPLELDPRYFMTTIRGGYWIRLRPRT</sequence>
<keyword evidence="5 13" id="KW-0349">Heme</keyword>
<comment type="similarity">
    <text evidence="4 14">Belongs to the cytochrome P450 family.</text>
</comment>
<keyword evidence="11 14" id="KW-0503">Monooxygenase</keyword>
<dbReference type="InterPro" id="IPR050476">
    <property type="entry name" value="Insect_CytP450_Detox"/>
</dbReference>
<protein>
    <recommendedName>
        <fullName evidence="17">Cytochrome P450</fullName>
    </recommendedName>
</protein>
<name>A0A6V7I4F0_9HYME</name>
<dbReference type="PRINTS" id="PR00463">
    <property type="entry name" value="EP450I"/>
</dbReference>
<dbReference type="Pfam" id="PF00067">
    <property type="entry name" value="p450"/>
    <property type="match status" value="1"/>
</dbReference>
<evidence type="ECO:0000256" key="8">
    <source>
        <dbReference type="ARBA" id="ARBA00022848"/>
    </source>
</evidence>
<dbReference type="PROSITE" id="PS00086">
    <property type="entry name" value="CYTOCHROME_P450"/>
    <property type="match status" value="1"/>
</dbReference>
<keyword evidence="8" id="KW-0492">Microsome</keyword>
<evidence type="ECO:0000256" key="13">
    <source>
        <dbReference type="PIRSR" id="PIRSR602401-1"/>
    </source>
</evidence>
<dbReference type="GO" id="GO:0020037">
    <property type="term" value="F:heme binding"/>
    <property type="evidence" value="ECO:0007669"/>
    <property type="project" value="InterPro"/>
</dbReference>
<dbReference type="GO" id="GO:0005506">
    <property type="term" value="F:iron ion binding"/>
    <property type="evidence" value="ECO:0007669"/>
    <property type="project" value="InterPro"/>
</dbReference>
<feature type="transmembrane region" description="Helical" evidence="15">
    <location>
        <begin position="34"/>
        <end position="53"/>
    </location>
</feature>